<protein>
    <submittedName>
        <fullName evidence="1">Transposase</fullName>
    </submittedName>
</protein>
<dbReference type="OrthoDB" id="9781005at2"/>
<dbReference type="Proteomes" id="UP000283095">
    <property type="component" value="Chromosome"/>
</dbReference>
<accession>A0A3Q9RMG4</accession>
<name>A0A3Q9RMG4_9BACI</name>
<dbReference type="EMBL" id="CP026095">
    <property type="protein sequence ID" value="AZV42897.1"/>
    <property type="molecule type" value="Genomic_DNA"/>
</dbReference>
<dbReference type="AlphaFoldDB" id="A0A3Q9RMG4"/>
<proteinExistence type="predicted"/>
<evidence type="ECO:0000313" key="2">
    <source>
        <dbReference type="Proteomes" id="UP000283095"/>
    </source>
</evidence>
<dbReference type="KEGG" id="pasa:BAOM_2288"/>
<gene>
    <name evidence="1" type="ORF">BAOM_2288</name>
</gene>
<organism evidence="1 2">
    <name type="scientific">Peribacillus asahii</name>
    <dbReference type="NCBI Taxonomy" id="228899"/>
    <lineage>
        <taxon>Bacteria</taxon>
        <taxon>Bacillati</taxon>
        <taxon>Bacillota</taxon>
        <taxon>Bacilli</taxon>
        <taxon>Bacillales</taxon>
        <taxon>Bacillaceae</taxon>
        <taxon>Peribacillus</taxon>
    </lineage>
</organism>
<sequence length="43" mass="5270">MTKRERRTFTQEFKQQMVQLYMNGKPRKDFIQEYSLTPSALDK</sequence>
<dbReference type="SUPFAM" id="SSF46689">
    <property type="entry name" value="Homeodomain-like"/>
    <property type="match status" value="1"/>
</dbReference>
<dbReference type="InterPro" id="IPR009057">
    <property type="entry name" value="Homeodomain-like_sf"/>
</dbReference>
<evidence type="ECO:0000313" key="1">
    <source>
        <dbReference type="EMBL" id="AZV42897.1"/>
    </source>
</evidence>
<reference evidence="1 2" key="1">
    <citation type="submission" date="2018-01" db="EMBL/GenBank/DDBJ databases">
        <title>Bacillus asahii Genome sequencing and assembly.</title>
        <authorList>
            <person name="Jiang H."/>
            <person name="Feng Y."/>
            <person name="Zhao F."/>
            <person name="Lin X."/>
        </authorList>
    </citation>
    <scope>NUCLEOTIDE SEQUENCE [LARGE SCALE GENOMIC DNA]</scope>
    <source>
        <strain evidence="1 2">OM18</strain>
    </source>
</reference>